<dbReference type="EMBL" id="SDPW01000001">
    <property type="protein sequence ID" value="RXZ53412.1"/>
    <property type="molecule type" value="Genomic_DNA"/>
</dbReference>
<name>A0A4Q2K2G9_9ACTN</name>
<reference evidence="2 3" key="1">
    <citation type="submission" date="2019-01" db="EMBL/GenBank/DDBJ databases">
        <title>Senegalimassilia sp. nov. KGMB04484 isolated human feces.</title>
        <authorList>
            <person name="Han K.-I."/>
            <person name="Kim J.-S."/>
            <person name="Lee K.C."/>
            <person name="Suh M.K."/>
            <person name="Eom M.K."/>
            <person name="Lee J.H."/>
            <person name="Park S.-H."/>
            <person name="Kang S.W."/>
            <person name="Park J.-E."/>
            <person name="Oh B.S."/>
            <person name="Yu S.Y."/>
            <person name="Choi S.-H."/>
            <person name="Lee D.H."/>
            <person name="Yoon H."/>
            <person name="Kim B.-Y."/>
            <person name="Lee J.H."/>
            <person name="Lee J.-S."/>
        </authorList>
    </citation>
    <scope>NUCLEOTIDE SEQUENCE [LARGE SCALE GENOMIC DNA]</scope>
    <source>
        <strain evidence="2 3">KGMB04484</strain>
    </source>
</reference>
<dbReference type="RefSeq" id="WP_129423118.1">
    <property type="nucleotide sequence ID" value="NZ_SDPW01000001.1"/>
</dbReference>
<dbReference type="SMART" id="SM00382">
    <property type="entry name" value="AAA"/>
    <property type="match status" value="1"/>
</dbReference>
<keyword evidence="3" id="KW-1185">Reference proteome</keyword>
<feature type="domain" description="AAA+ ATPase" evidence="1">
    <location>
        <begin position="467"/>
        <end position="627"/>
    </location>
</feature>
<evidence type="ECO:0000313" key="3">
    <source>
        <dbReference type="Proteomes" id="UP000293345"/>
    </source>
</evidence>
<dbReference type="InterPro" id="IPR003593">
    <property type="entry name" value="AAA+_ATPase"/>
</dbReference>
<dbReference type="PANTHER" id="PTHR37291">
    <property type="entry name" value="5-METHYLCYTOSINE-SPECIFIC RESTRICTION ENZYME B"/>
    <property type="match status" value="1"/>
</dbReference>
<dbReference type="OrthoDB" id="9781481at2"/>
<dbReference type="InterPro" id="IPR011704">
    <property type="entry name" value="ATPase_dyneun-rel_AAA"/>
</dbReference>
<accession>A0A4Q2K2G9</accession>
<proteinExistence type="predicted"/>
<organism evidence="2 3">
    <name type="scientific">Senegalimassilia faecalis</name>
    <dbReference type="NCBI Taxonomy" id="2509433"/>
    <lineage>
        <taxon>Bacteria</taxon>
        <taxon>Bacillati</taxon>
        <taxon>Actinomycetota</taxon>
        <taxon>Coriobacteriia</taxon>
        <taxon>Coriobacteriales</taxon>
        <taxon>Coriobacteriaceae</taxon>
        <taxon>Senegalimassilia</taxon>
    </lineage>
</organism>
<dbReference type="InterPro" id="IPR052934">
    <property type="entry name" value="Methyl-DNA_Rec/Restrict_Enz"/>
</dbReference>
<sequence>MTSTKFTWISFYKELSDKLLTYRDRRDDLINKLATVYESTGMSLPKLEADELQDIDPFTVFGLFNKGITDANRQKIIAGIAEVFDIGADQPTDFEGIPVLNNLNATFYAFANDERRGEHDIDNLWHVFEAELALAADDNEETRKAFVEAFDTTVIQFTLGWKLTMGLYWARPYNFISLDSRNRWFMADVAKAGTTIAGIVPKEKDSPVHDGDRYLAICDTIKSELGSEECSYADFPSLTAAAFVESERVNRERKVAEKAAAEKAEENSLGDEGVKTTHYWTYSPGDGAARWDDFYARGVMGVGWSKLGNVEKYASKEDIRKNLRTLYSSKYSQKNSALALWQFSREIKPGDVVFAKRGRSVIIGRGIVEGDYQFDENGDSYPNIRRVRWTNRGEWHTENLLAVKTLTDITAYPDLVEKLNSFFEDEGGEVEEDTEEVEYPAYTSEDFLSEVYMDGEHYRALVNALRAKKNIILQGAPGVGKTFAAKRLAYSMMGVKDAERVMMVQFHQSYSYEDFIEGFRPNAQGFDLEKGAFYNFCKNAKDDSDNDYFFIIDEINRGNLSKIFGELFMLIENDKRGPRNTLQLLYSHELFYVPSNVYLIGMMNTADRSLAMLDYALRRRFAFFDLRPAFGTESFIAYQEGLASEKFDRLISCVVKLNEAIASDESLGDGFCIGHSYFCRMSPDDVTDDKLSAIVNYELVPMLREYWFDEPTKVDEWAGKLRRSIR</sequence>
<dbReference type="AlphaFoldDB" id="A0A4Q2K2G9"/>
<evidence type="ECO:0000259" key="1">
    <source>
        <dbReference type="SMART" id="SM00382"/>
    </source>
</evidence>
<protein>
    <submittedName>
        <fullName evidence="2">AAA family ATPase</fullName>
    </submittedName>
</protein>
<dbReference type="PANTHER" id="PTHR37291:SF1">
    <property type="entry name" value="TYPE IV METHYL-DIRECTED RESTRICTION ENZYME ECOKMCRB SUBUNIT"/>
    <property type="match status" value="1"/>
</dbReference>
<dbReference type="GO" id="GO:0005524">
    <property type="term" value="F:ATP binding"/>
    <property type="evidence" value="ECO:0007669"/>
    <property type="project" value="InterPro"/>
</dbReference>
<dbReference type="CDD" id="cd00009">
    <property type="entry name" value="AAA"/>
    <property type="match status" value="1"/>
</dbReference>
<dbReference type="Pfam" id="PF07728">
    <property type="entry name" value="AAA_5"/>
    <property type="match status" value="1"/>
</dbReference>
<evidence type="ECO:0000313" key="2">
    <source>
        <dbReference type="EMBL" id="RXZ53412.1"/>
    </source>
</evidence>
<dbReference type="GO" id="GO:0016887">
    <property type="term" value="F:ATP hydrolysis activity"/>
    <property type="evidence" value="ECO:0007669"/>
    <property type="project" value="InterPro"/>
</dbReference>
<dbReference type="SUPFAM" id="SSF52540">
    <property type="entry name" value="P-loop containing nucleoside triphosphate hydrolases"/>
    <property type="match status" value="1"/>
</dbReference>
<comment type="caution">
    <text evidence="2">The sequence shown here is derived from an EMBL/GenBank/DDBJ whole genome shotgun (WGS) entry which is preliminary data.</text>
</comment>
<dbReference type="Proteomes" id="UP000293345">
    <property type="component" value="Unassembled WGS sequence"/>
</dbReference>
<dbReference type="Gene3D" id="3.40.50.300">
    <property type="entry name" value="P-loop containing nucleotide triphosphate hydrolases"/>
    <property type="match status" value="1"/>
</dbReference>
<gene>
    <name evidence="2" type="ORF">ET524_02075</name>
</gene>
<dbReference type="InterPro" id="IPR027417">
    <property type="entry name" value="P-loop_NTPase"/>
</dbReference>